<evidence type="ECO:0000259" key="10">
    <source>
        <dbReference type="PROSITE" id="PS50106"/>
    </source>
</evidence>
<evidence type="ECO:0000313" key="12">
    <source>
        <dbReference type="Proteomes" id="UP001595892"/>
    </source>
</evidence>
<dbReference type="InterPro" id="IPR012393">
    <property type="entry name" value="Tricorn_protease"/>
</dbReference>
<evidence type="ECO:0000256" key="3">
    <source>
        <dbReference type="ARBA" id="ARBA00022490"/>
    </source>
</evidence>
<dbReference type="InterPro" id="IPR028204">
    <property type="entry name" value="Tricorn_C1"/>
</dbReference>
<keyword evidence="5 7" id="KW-0378">Hydrolase</keyword>
<dbReference type="InterPro" id="IPR001478">
    <property type="entry name" value="PDZ"/>
</dbReference>
<dbReference type="Gene3D" id="2.120.10.60">
    <property type="entry name" value="Tricorn protease N-terminal domain"/>
    <property type="match status" value="1"/>
</dbReference>
<keyword evidence="12" id="KW-1185">Reference proteome</keyword>
<comment type="subcellular location">
    <subcellularLocation>
        <location evidence="1 7">Cytoplasm</location>
    </subcellularLocation>
</comment>
<dbReference type="InterPro" id="IPR029414">
    <property type="entry name" value="Tricorn_PDZ"/>
</dbReference>
<comment type="caution">
    <text evidence="11">The sequence shown here is derived from an EMBL/GenBank/DDBJ whole genome shotgun (WGS) entry which is preliminary data.</text>
</comment>
<dbReference type="Gene3D" id="3.30.750.44">
    <property type="match status" value="1"/>
</dbReference>
<feature type="domain" description="PDZ" evidence="10">
    <location>
        <begin position="754"/>
        <end position="834"/>
    </location>
</feature>
<feature type="chain" id="PRO_5046163664" description="Tricorn protease homolog" evidence="9">
    <location>
        <begin position="20"/>
        <end position="1085"/>
    </location>
</feature>
<feature type="region of interest" description="Disordered" evidence="8">
    <location>
        <begin position="133"/>
        <end position="155"/>
    </location>
</feature>
<evidence type="ECO:0000256" key="2">
    <source>
        <dbReference type="ARBA" id="ARBA00008524"/>
    </source>
</evidence>
<dbReference type="PANTHER" id="PTHR43253:SF1">
    <property type="entry name" value="TRICORN PROTEASE HOMOLOG 2-RELATED"/>
    <property type="match status" value="1"/>
</dbReference>
<comment type="function">
    <text evidence="7">Degrades oligopeptides.</text>
</comment>
<dbReference type="SUPFAM" id="SSF52096">
    <property type="entry name" value="ClpP/crotonase"/>
    <property type="match status" value="1"/>
</dbReference>
<dbReference type="EC" id="3.4.21.-" evidence="7"/>
<dbReference type="Gene3D" id="2.130.10.10">
    <property type="entry name" value="YVTN repeat-like/Quinoprotein amine dehydrogenase"/>
    <property type="match status" value="1"/>
</dbReference>
<name>A0ABV9NI55_9GAMM</name>
<dbReference type="Proteomes" id="UP001595892">
    <property type="component" value="Unassembled WGS sequence"/>
</dbReference>
<dbReference type="Pfam" id="PF26549">
    <property type="entry name" value="Tricorn_N"/>
    <property type="match status" value="1"/>
</dbReference>
<evidence type="ECO:0000256" key="1">
    <source>
        <dbReference type="ARBA" id="ARBA00004496"/>
    </source>
</evidence>
<evidence type="ECO:0000313" key="11">
    <source>
        <dbReference type="EMBL" id="MFC4728052.1"/>
    </source>
</evidence>
<dbReference type="Pfam" id="PF26550">
    <property type="entry name" value="Tricorn_2nd"/>
    <property type="match status" value="1"/>
</dbReference>
<protein>
    <recommendedName>
        <fullName evidence="7">Tricorn protease homolog</fullName>
        <ecNumber evidence="7">3.4.21.-</ecNumber>
    </recommendedName>
</protein>
<dbReference type="PANTHER" id="PTHR43253">
    <property type="entry name" value="TRICORN PROTEASE HOMOLOG 2-RELATED"/>
    <property type="match status" value="1"/>
</dbReference>
<dbReference type="Pfam" id="PF14685">
    <property type="entry name" value="PDZ_Tricorn"/>
    <property type="match status" value="1"/>
</dbReference>
<proteinExistence type="inferred from homology"/>
<dbReference type="Gene3D" id="2.30.42.10">
    <property type="match status" value="1"/>
</dbReference>
<keyword evidence="4 7" id="KW-0645">Protease</keyword>
<dbReference type="InterPro" id="IPR015943">
    <property type="entry name" value="WD40/YVTN_repeat-like_dom_sf"/>
</dbReference>
<dbReference type="Gene3D" id="3.90.226.10">
    <property type="entry name" value="2-enoyl-CoA Hydratase, Chain A, domain 1"/>
    <property type="match status" value="1"/>
</dbReference>
<organism evidence="11 12">
    <name type="scientific">Coralloluteibacterium thermophilum</name>
    <dbReference type="NCBI Taxonomy" id="2707049"/>
    <lineage>
        <taxon>Bacteria</taxon>
        <taxon>Pseudomonadati</taxon>
        <taxon>Pseudomonadota</taxon>
        <taxon>Gammaproteobacteria</taxon>
        <taxon>Lysobacterales</taxon>
        <taxon>Lysobacteraceae</taxon>
        <taxon>Coralloluteibacterium</taxon>
    </lineage>
</organism>
<accession>A0ABV9NI55</accession>
<dbReference type="EMBL" id="JBHSGG010000022">
    <property type="protein sequence ID" value="MFC4728052.1"/>
    <property type="molecule type" value="Genomic_DNA"/>
</dbReference>
<evidence type="ECO:0000256" key="5">
    <source>
        <dbReference type="ARBA" id="ARBA00022801"/>
    </source>
</evidence>
<dbReference type="Pfam" id="PF03572">
    <property type="entry name" value="Peptidase_S41"/>
    <property type="match status" value="1"/>
</dbReference>
<dbReference type="SUPFAM" id="SSF50156">
    <property type="entry name" value="PDZ domain-like"/>
    <property type="match status" value="1"/>
</dbReference>
<dbReference type="SUPFAM" id="SSF69304">
    <property type="entry name" value="Tricorn protease N-terminal domain"/>
    <property type="match status" value="1"/>
</dbReference>
<evidence type="ECO:0000256" key="8">
    <source>
        <dbReference type="SAM" id="MobiDB-lite"/>
    </source>
</evidence>
<gene>
    <name evidence="11" type="ORF">ACFO3Q_07720</name>
</gene>
<comment type="similarity">
    <text evidence="2 7">Belongs to the peptidase S41B family.</text>
</comment>
<dbReference type="InterPro" id="IPR029045">
    <property type="entry name" value="ClpP/crotonase-like_dom_sf"/>
</dbReference>
<dbReference type="CDD" id="cd07562">
    <property type="entry name" value="Peptidase_S41_TRI"/>
    <property type="match status" value="1"/>
</dbReference>
<feature type="signal peptide" evidence="9">
    <location>
        <begin position="1"/>
        <end position="19"/>
    </location>
</feature>
<dbReference type="PIRSF" id="PIRSF036421">
    <property type="entry name" value="Tricorn_protease"/>
    <property type="match status" value="1"/>
</dbReference>
<keyword evidence="9" id="KW-0732">Signal</keyword>
<dbReference type="SUPFAM" id="SSF69322">
    <property type="entry name" value="Tricorn protease domain 2"/>
    <property type="match status" value="1"/>
</dbReference>
<keyword evidence="6 7" id="KW-0720">Serine protease</keyword>
<evidence type="ECO:0000256" key="9">
    <source>
        <dbReference type="SAM" id="SignalP"/>
    </source>
</evidence>
<sequence>MFRPVVLGIALALAAPALADSPSKLLRFPDIHGERIAFVHAGDIYVVNAAGGTAQRLTSHPGQELYPKFSPDGSQIAFSAEYNGTRQVYVMPAAGGPPRQLTWYNDIGPQPPRGGTDYRVLDWTPDGSHVVVRTNRNPSSNRDGRPYLVPVDGGMERPMPIPESGGGMLSPDGSRFVYTPIDRDFRTWKRYRGGRAQDVWVYDLTADTSLRLTDDRATDHQPMWVGDTVYFVSDRNDSTLNLYAIAPTGGEPRKLTDFSDYDVLWPSAGPEAIVFENGGAIWRFDPGSGEAAQVPIRVTGDFPETQPRHVKAAEFVESFDIAPDGRRAAFAARGELFTLPAKEGEPRNVSNTPDAREHSVAWSPDGRWIAYYSDASGEYELYIRAQDGSGEPRRITHDGDIWRFTPVWSPDSARLAFGDKRQRLRVVEVASGRIVEVDRSTREDITDYTWSPDSRWLAYVKTGPGRNPSIWVHDLASGRSSALTDGTAPVSSPAFDPEGRWLYFLSDRDYNLAFSSYEFNWLYNRSTRIYAAALQADGPALFLPRSDETAIEGAGEAAPAEPARQVRIDIEGFAERVQPLKAEAGSYSNLKANAKGVFFLTGGDRPGEPGTLRFLETEGERPANVAAGVRNYALSANGEKVLVQQGRNFSIVDATGAEGDALASRAEQNRLKTDAWELRIDPRREWNQMFVDAWRIMRDWFYDPGMHGQDWPAIRARYEVLLPHVNARADLDYLLSELAGEANAGHVYVESGDQPKVERRPGGLLGAEIEAHASGYFRIARIFPEDASDVAARSPLSAPGVDVRDGDYILAVNGVDARSVGNVYRLLENTGGKVVTLRVNGSPSERGAREVRVRTIESEQELRYADWVQQRRALVDRLSGGRIGYIHVPNTAVEGSREMFKGLVAYADKEALIIDDRYNGGGFIPDRLVELLAREPLNYWKRRGLDPNATPLLSHRGPKAMLINGLSSSGGDALPYYFRKLGLGTLIGTRTWGGLIGLSGTPRLADNGAVLTPTFSFMDTEGNWAVENEGVAPDIEVIDRPELVAAGRDPSIEQAVQVLLRELEANPVRPVVAPPAPTVFPPPTR</sequence>
<evidence type="ECO:0000256" key="4">
    <source>
        <dbReference type="ARBA" id="ARBA00022670"/>
    </source>
</evidence>
<dbReference type="InterPro" id="IPR036034">
    <property type="entry name" value="PDZ_sf"/>
</dbReference>
<evidence type="ECO:0000256" key="6">
    <source>
        <dbReference type="ARBA" id="ARBA00022825"/>
    </source>
</evidence>
<dbReference type="SMART" id="SM00245">
    <property type="entry name" value="TSPc"/>
    <property type="match status" value="1"/>
</dbReference>
<dbReference type="Pfam" id="PF14684">
    <property type="entry name" value="Tricorn_C1"/>
    <property type="match status" value="1"/>
</dbReference>
<keyword evidence="3 7" id="KW-0963">Cytoplasm</keyword>
<dbReference type="RefSeq" id="WP_377004074.1">
    <property type="nucleotide sequence ID" value="NZ_JBHSGG010000022.1"/>
</dbReference>
<dbReference type="InterPro" id="IPR005151">
    <property type="entry name" value="Tail-specific_protease"/>
</dbReference>
<dbReference type="PROSITE" id="PS50106">
    <property type="entry name" value="PDZ"/>
    <property type="match status" value="1"/>
</dbReference>
<reference evidence="12" key="1">
    <citation type="journal article" date="2019" name="Int. J. Syst. Evol. Microbiol.">
        <title>The Global Catalogue of Microorganisms (GCM) 10K type strain sequencing project: providing services to taxonomists for standard genome sequencing and annotation.</title>
        <authorList>
            <consortium name="The Broad Institute Genomics Platform"/>
            <consortium name="The Broad Institute Genome Sequencing Center for Infectious Disease"/>
            <person name="Wu L."/>
            <person name="Ma J."/>
        </authorList>
    </citation>
    <scope>NUCLEOTIDE SEQUENCE [LARGE SCALE GENOMIC DNA]</scope>
    <source>
        <strain evidence="12">CGMCC 1.13574</strain>
    </source>
</reference>
<evidence type="ECO:0000256" key="7">
    <source>
        <dbReference type="PIRNR" id="PIRNR036421"/>
    </source>
</evidence>